<evidence type="ECO:0000256" key="1">
    <source>
        <dbReference type="SAM" id="MobiDB-lite"/>
    </source>
</evidence>
<protein>
    <submittedName>
        <fullName evidence="2">Acyltransferase</fullName>
        <ecNumber evidence="2">2.3.1.-</ecNumber>
    </submittedName>
</protein>
<dbReference type="CDD" id="cd04647">
    <property type="entry name" value="LbH_MAT_like"/>
    <property type="match status" value="1"/>
</dbReference>
<dbReference type="InterPro" id="IPR051159">
    <property type="entry name" value="Hexapeptide_acetyltransf"/>
</dbReference>
<dbReference type="EC" id="2.3.1.-" evidence="2"/>
<dbReference type="PANTHER" id="PTHR23416">
    <property type="entry name" value="SIALIC ACID SYNTHASE-RELATED"/>
    <property type="match status" value="1"/>
</dbReference>
<evidence type="ECO:0000313" key="2">
    <source>
        <dbReference type="EMBL" id="XBH03161.1"/>
    </source>
</evidence>
<dbReference type="SUPFAM" id="SSF51161">
    <property type="entry name" value="Trimeric LpxA-like enzymes"/>
    <property type="match status" value="2"/>
</dbReference>
<keyword evidence="2" id="KW-0808">Transferase</keyword>
<dbReference type="EMBL" id="CP155447">
    <property type="protein sequence ID" value="XBH03161.1"/>
    <property type="molecule type" value="Genomic_DNA"/>
</dbReference>
<gene>
    <name evidence="2" type="ORF">V5E97_33375</name>
</gene>
<dbReference type="PANTHER" id="PTHR23416:SF78">
    <property type="entry name" value="LIPOPOLYSACCHARIDE BIOSYNTHESIS O-ACETYL TRANSFERASE WBBJ-RELATED"/>
    <property type="match status" value="1"/>
</dbReference>
<sequence>MSFRYRLAHSQHPAARILKRLYRNVQNFSVPAPRYVFMPILWTYLALRAIYYVAKRVLVCEPLFKTYCTRYGQGVRTGTYIHWIQGKGRILLGDRVLVDGKCSLTFAARYAPDPTLEAGDDTVISHGCSFTIGRRITIGRHCLIAVGVKMLDASGHPTDPAGRLAGLPAPADKVRPITIADNVWIGMDSLILPGTTIGEGSVVSAGSVVRGEIPPYTLVAGNPARKLASLRDPREQEPEATMSPVQTTEPCHSDSDQLVSRFA</sequence>
<accession>A0AAU7CDB9</accession>
<proteinExistence type="predicted"/>
<dbReference type="InterPro" id="IPR011004">
    <property type="entry name" value="Trimer_LpxA-like_sf"/>
</dbReference>
<dbReference type="Pfam" id="PF00132">
    <property type="entry name" value="Hexapep"/>
    <property type="match status" value="1"/>
</dbReference>
<feature type="region of interest" description="Disordered" evidence="1">
    <location>
        <begin position="225"/>
        <end position="263"/>
    </location>
</feature>
<reference evidence="2" key="1">
    <citation type="submission" date="2024-05" db="EMBL/GenBank/DDBJ databases">
        <title>Planctomycetes of the genus Singulisphaera possess chitinolytic capabilities.</title>
        <authorList>
            <person name="Ivanova A."/>
        </authorList>
    </citation>
    <scope>NUCLEOTIDE SEQUENCE</scope>
    <source>
        <strain evidence="2">Ch08T</strain>
    </source>
</reference>
<dbReference type="GO" id="GO:0016746">
    <property type="term" value="F:acyltransferase activity"/>
    <property type="evidence" value="ECO:0007669"/>
    <property type="project" value="UniProtKB-KW"/>
</dbReference>
<keyword evidence="2" id="KW-0012">Acyltransferase</keyword>
<name>A0AAU7CDB9_9BACT</name>
<organism evidence="2">
    <name type="scientific">Singulisphaera sp. Ch08</name>
    <dbReference type="NCBI Taxonomy" id="3120278"/>
    <lineage>
        <taxon>Bacteria</taxon>
        <taxon>Pseudomonadati</taxon>
        <taxon>Planctomycetota</taxon>
        <taxon>Planctomycetia</taxon>
        <taxon>Isosphaerales</taxon>
        <taxon>Isosphaeraceae</taxon>
        <taxon>Singulisphaera</taxon>
    </lineage>
</organism>
<dbReference type="AlphaFoldDB" id="A0AAU7CDB9"/>
<dbReference type="RefSeq" id="WP_406695898.1">
    <property type="nucleotide sequence ID" value="NZ_CP155447.1"/>
</dbReference>
<dbReference type="InterPro" id="IPR001451">
    <property type="entry name" value="Hexapep"/>
</dbReference>
<dbReference type="Gene3D" id="2.160.10.10">
    <property type="entry name" value="Hexapeptide repeat proteins"/>
    <property type="match status" value="1"/>
</dbReference>